<dbReference type="PANTHER" id="PTHR43418">
    <property type="entry name" value="MULTIFUNCTIONAL TRYPTOPHAN BIOSYNTHESIS PROTEIN-RELATED"/>
    <property type="match status" value="1"/>
</dbReference>
<dbReference type="SUPFAM" id="SSF52317">
    <property type="entry name" value="Class I glutamine amidotransferase-like"/>
    <property type="match status" value="1"/>
</dbReference>
<dbReference type="HAMAP" id="MF_01209">
    <property type="entry name" value="CPSase_S_chain"/>
    <property type="match status" value="1"/>
</dbReference>
<dbReference type="InterPro" id="IPR035686">
    <property type="entry name" value="CPSase_GATase1"/>
</dbReference>
<keyword evidence="7" id="KW-0315">Glutamine amidotransferase</keyword>
<dbReference type="Gene3D" id="3.50.30.20">
    <property type="entry name" value="Carbamoyl-phosphate synthase small subunit, N-terminal domain"/>
    <property type="match status" value="1"/>
</dbReference>
<evidence type="ECO:0000256" key="12">
    <source>
        <dbReference type="ARBA" id="ARBA00049285"/>
    </source>
</evidence>
<dbReference type="PRINTS" id="PR00099">
    <property type="entry name" value="CPSGATASE"/>
</dbReference>
<dbReference type="GO" id="GO:0004088">
    <property type="term" value="F:carbamoyl-phosphate synthase (glutamine-hydrolyzing) activity"/>
    <property type="evidence" value="ECO:0007669"/>
    <property type="project" value="UniProtKB-EC"/>
</dbReference>
<accession>A0A8X6LN79</accession>
<evidence type="ECO:0000256" key="8">
    <source>
        <dbReference type="ARBA" id="ARBA00044031"/>
    </source>
</evidence>
<evidence type="ECO:0000259" key="13">
    <source>
        <dbReference type="SMART" id="SM01097"/>
    </source>
</evidence>
<evidence type="ECO:0000256" key="5">
    <source>
        <dbReference type="ARBA" id="ARBA00022741"/>
    </source>
</evidence>
<keyword evidence="4" id="KW-0436">Ligase</keyword>
<dbReference type="Pfam" id="PF00117">
    <property type="entry name" value="GATase"/>
    <property type="match status" value="1"/>
</dbReference>
<dbReference type="PRINTS" id="PR00097">
    <property type="entry name" value="ANTSNTHASEII"/>
</dbReference>
<dbReference type="OrthoDB" id="6413608at2759"/>
<keyword evidence="6" id="KW-0067">ATP-binding</keyword>
<dbReference type="NCBIfam" id="NF009475">
    <property type="entry name" value="PRK12838.1"/>
    <property type="match status" value="1"/>
</dbReference>
<evidence type="ECO:0000313" key="14">
    <source>
        <dbReference type="EMBL" id="GFR14532.1"/>
    </source>
</evidence>
<dbReference type="InterPro" id="IPR017926">
    <property type="entry name" value="GATASE"/>
</dbReference>
<dbReference type="GO" id="GO:0006541">
    <property type="term" value="P:glutamine metabolic process"/>
    <property type="evidence" value="ECO:0007669"/>
    <property type="project" value="InterPro"/>
</dbReference>
<dbReference type="InterPro" id="IPR050472">
    <property type="entry name" value="Anth_synth/Amidotransfase"/>
</dbReference>
<dbReference type="InterPro" id="IPR002474">
    <property type="entry name" value="CarbamoylP_synth_ssu_N"/>
</dbReference>
<comment type="subunit">
    <text evidence="8">Heterodimer composed of 2 chains; the small (or glutamine) chain promotes the hydrolysis of glutamine to ammonia, which is used by the large (or ammonia) chain to synthesize carbamoyl phosphate.</text>
</comment>
<feature type="domain" description="Carbamoyl-phosphate synthase small subunit N-terminal" evidence="13">
    <location>
        <begin position="1"/>
        <end position="97"/>
    </location>
</feature>
<evidence type="ECO:0000256" key="6">
    <source>
        <dbReference type="ARBA" id="ARBA00022840"/>
    </source>
</evidence>
<protein>
    <recommendedName>
        <fullName evidence="9">Carbamoyl phosphate synthase arginine-specific small chain</fullName>
        <ecNumber evidence="3">6.3.5.5</ecNumber>
    </recommendedName>
    <alternativeName>
        <fullName evidence="10">Arginine-specific carbamoyl phosphate synthetase, glutamine chain</fullName>
    </alternativeName>
</protein>
<dbReference type="InterPro" id="IPR029062">
    <property type="entry name" value="Class_I_gatase-like"/>
</dbReference>
<comment type="similarity">
    <text evidence="2">Belongs to the CarA family.</text>
</comment>
<evidence type="ECO:0000256" key="10">
    <source>
        <dbReference type="ARBA" id="ARBA00044340"/>
    </source>
</evidence>
<evidence type="ECO:0000313" key="15">
    <source>
        <dbReference type="Proteomes" id="UP000887116"/>
    </source>
</evidence>
<sequence length="329" mass="36328">MTGYQHTITDPSFADQIITFTFPHIGNIGINHKDNEGEKIFASGVVMRELSSMSHPSSYISLNDWLEKNNVIGISGVNTRALTRHLREHGSQNGMICSSSKAHALDKLKEYKSVNGMEITNKVSLHSNFKSDLNAKYRVVIVDFGVKISIVSRLIELGCTVELIRPSTDFAQKVLSMNPDGIVLSNGPGDPQEIGESVVSEIDIIIKSKIPIFGICMGHQLLAITLGAKTIKMDIGHRGSNHPVYDVISGKVEITSQNHGFVVDSASLPSNVEITHISLFDNSVEGIMMKDYSVFSVQYHPEEAPGTHDSHYLFRRFIDNIVLYKMKSA</sequence>
<dbReference type="PROSITE" id="PS51273">
    <property type="entry name" value="GATASE_TYPE_1"/>
    <property type="match status" value="1"/>
</dbReference>
<dbReference type="PANTHER" id="PTHR43418:SF7">
    <property type="entry name" value="CARBAMOYL-PHOSPHATE SYNTHASE SMALL CHAIN"/>
    <property type="match status" value="1"/>
</dbReference>
<dbReference type="SUPFAM" id="SSF52021">
    <property type="entry name" value="Carbamoyl phosphate synthetase, small subunit N-terminal domain"/>
    <property type="match status" value="1"/>
</dbReference>
<dbReference type="PRINTS" id="PR00096">
    <property type="entry name" value="GATASE"/>
</dbReference>
<name>A0A8X6LN79_TRICU</name>
<dbReference type="SMART" id="SM01097">
    <property type="entry name" value="CPSase_sm_chain"/>
    <property type="match status" value="1"/>
</dbReference>
<keyword evidence="5" id="KW-0547">Nucleotide-binding</keyword>
<evidence type="ECO:0000256" key="9">
    <source>
        <dbReference type="ARBA" id="ARBA00044168"/>
    </source>
</evidence>
<comment type="catalytic activity">
    <reaction evidence="11">
        <text>hydrogencarbonate + L-glutamine + 2 ATP + H2O = carbamoyl phosphate + L-glutamate + 2 ADP + phosphate + 2 H(+)</text>
        <dbReference type="Rhea" id="RHEA:18633"/>
        <dbReference type="ChEBI" id="CHEBI:15377"/>
        <dbReference type="ChEBI" id="CHEBI:15378"/>
        <dbReference type="ChEBI" id="CHEBI:17544"/>
        <dbReference type="ChEBI" id="CHEBI:29985"/>
        <dbReference type="ChEBI" id="CHEBI:30616"/>
        <dbReference type="ChEBI" id="CHEBI:43474"/>
        <dbReference type="ChEBI" id="CHEBI:58228"/>
        <dbReference type="ChEBI" id="CHEBI:58359"/>
        <dbReference type="ChEBI" id="CHEBI:456216"/>
        <dbReference type="EC" id="6.3.5.5"/>
    </reaction>
</comment>
<evidence type="ECO:0000256" key="11">
    <source>
        <dbReference type="ARBA" id="ARBA00048816"/>
    </source>
</evidence>
<dbReference type="Gene3D" id="3.40.50.880">
    <property type="match status" value="1"/>
</dbReference>
<reference evidence="14" key="1">
    <citation type="submission" date="2020-07" db="EMBL/GenBank/DDBJ databases">
        <title>Multicomponent nature underlies the extraordinary mechanical properties of spider dragline silk.</title>
        <authorList>
            <person name="Kono N."/>
            <person name="Nakamura H."/>
            <person name="Mori M."/>
            <person name="Yoshida Y."/>
            <person name="Ohtoshi R."/>
            <person name="Malay A.D."/>
            <person name="Moran D.A.P."/>
            <person name="Tomita M."/>
            <person name="Numata K."/>
            <person name="Arakawa K."/>
        </authorList>
    </citation>
    <scope>NUCLEOTIDE SEQUENCE</scope>
</reference>
<dbReference type="NCBIfam" id="TIGR01368">
    <property type="entry name" value="CPSaseIIsmall"/>
    <property type="match status" value="1"/>
</dbReference>
<comment type="caution">
    <text evidence="14">The sequence shown here is derived from an EMBL/GenBank/DDBJ whole genome shotgun (WGS) entry which is preliminary data.</text>
</comment>
<dbReference type="Proteomes" id="UP000887116">
    <property type="component" value="Unassembled WGS sequence"/>
</dbReference>
<organism evidence="14 15">
    <name type="scientific">Trichonephila clavata</name>
    <name type="common">Joro spider</name>
    <name type="synonym">Nephila clavata</name>
    <dbReference type="NCBI Taxonomy" id="2740835"/>
    <lineage>
        <taxon>Eukaryota</taxon>
        <taxon>Metazoa</taxon>
        <taxon>Ecdysozoa</taxon>
        <taxon>Arthropoda</taxon>
        <taxon>Chelicerata</taxon>
        <taxon>Arachnida</taxon>
        <taxon>Araneae</taxon>
        <taxon>Araneomorphae</taxon>
        <taxon>Entelegynae</taxon>
        <taxon>Araneoidea</taxon>
        <taxon>Nephilidae</taxon>
        <taxon>Trichonephila</taxon>
    </lineage>
</organism>
<comment type="catalytic activity">
    <reaction evidence="12">
        <text>L-glutamine + H2O = L-glutamate + NH4(+)</text>
        <dbReference type="Rhea" id="RHEA:15889"/>
        <dbReference type="ChEBI" id="CHEBI:15377"/>
        <dbReference type="ChEBI" id="CHEBI:28938"/>
        <dbReference type="ChEBI" id="CHEBI:29985"/>
        <dbReference type="ChEBI" id="CHEBI:58359"/>
    </reaction>
</comment>
<evidence type="ECO:0000256" key="7">
    <source>
        <dbReference type="ARBA" id="ARBA00022962"/>
    </source>
</evidence>
<evidence type="ECO:0000256" key="2">
    <source>
        <dbReference type="ARBA" id="ARBA00007800"/>
    </source>
</evidence>
<evidence type="ECO:0000256" key="3">
    <source>
        <dbReference type="ARBA" id="ARBA00012738"/>
    </source>
</evidence>
<keyword evidence="15" id="KW-1185">Reference proteome</keyword>
<dbReference type="GO" id="GO:0005524">
    <property type="term" value="F:ATP binding"/>
    <property type="evidence" value="ECO:0007669"/>
    <property type="project" value="UniProtKB-KW"/>
</dbReference>
<dbReference type="EMBL" id="BMAO01007227">
    <property type="protein sequence ID" value="GFR14532.1"/>
    <property type="molecule type" value="Genomic_DNA"/>
</dbReference>
<dbReference type="GO" id="GO:0006207">
    <property type="term" value="P:'de novo' pyrimidine nucleobase biosynthetic process"/>
    <property type="evidence" value="ECO:0007669"/>
    <property type="project" value="InterPro"/>
</dbReference>
<dbReference type="CDD" id="cd01744">
    <property type="entry name" value="GATase1_CPSase"/>
    <property type="match status" value="1"/>
</dbReference>
<dbReference type="Pfam" id="PF00988">
    <property type="entry name" value="CPSase_sm_chain"/>
    <property type="match status" value="1"/>
</dbReference>
<gene>
    <name evidence="14" type="primary">carA</name>
    <name evidence="14" type="ORF">TNCT_141201</name>
</gene>
<dbReference type="InterPro" id="IPR006274">
    <property type="entry name" value="CarbamoylP_synth_ssu"/>
</dbReference>
<dbReference type="AlphaFoldDB" id="A0A8X6LN79"/>
<proteinExistence type="inferred from homology"/>
<dbReference type="EC" id="6.3.5.5" evidence="3"/>
<dbReference type="InterPro" id="IPR036480">
    <property type="entry name" value="CarbP_synth_ssu_N_sf"/>
</dbReference>
<evidence type="ECO:0000256" key="4">
    <source>
        <dbReference type="ARBA" id="ARBA00022598"/>
    </source>
</evidence>
<evidence type="ECO:0000256" key="1">
    <source>
        <dbReference type="ARBA" id="ARBA00005077"/>
    </source>
</evidence>
<comment type="pathway">
    <text evidence="1">Amino-acid biosynthesis; L-arginine biosynthesis; carbamoyl phosphate from bicarbonate: step 1/1.</text>
</comment>